<dbReference type="InterPro" id="IPR027417">
    <property type="entry name" value="P-loop_NTPase"/>
</dbReference>
<keyword evidence="6 8" id="KW-0472">Membrane</keyword>
<dbReference type="Proteomes" id="UP000266568">
    <property type="component" value="Unassembled WGS sequence"/>
</dbReference>
<dbReference type="PROSITE" id="PS50893">
    <property type="entry name" value="ABC_TRANSPORTER_2"/>
    <property type="match status" value="1"/>
</dbReference>
<sequence length="596" mass="63916">MPETPIPPSPPPQPRRKLGNLLMVWRYASRYPLQIVAALIALVVAAVATLWIPRTFQKVIDNGFAAGADPTTIAPYFQGLIGVVLALALASAARFYFVSWLGERTVADVRIAVQRNLLRLAPRWFEENRPSEIASRLTADTAVVEIVVGTTLSVALRNLLVGVGGVIYLFALSPKLALWLILGIPVIILPLMLLGRRVRVYSRTSQDRIADIGAIATETLGAMKIVQAFGQETREGDRFEAAVRNGFAAAKRRFRMRALLTAMVIALLFSAMTLIMWDAVHDVASGQLTGGSLAAFVFTAGIVAGAFQALTEVYGELLRASGAAGRLSELLAESPEIAAPAHPVALPSPARGALAFEHVTFHYPTRPEIAALHDFSLAIAPGETVAVVGPSGAGKSTLFQLLERFYDPQAGTVRIDGIALPDADPAAIRDRIAMVPQETIIFGASARDNLRYGRWDAGDEAIWHAAEAANAADFLRALPQGLDTFLGESGARLSGGQRQRIAIARALLRDAPILLLDEATSALDAESERLVQEALERLMRDRTTLVIAHRLATVRAAGRIIVMDGGRIVESGTHATLSDGGGLYARLASLQFTEVA</sequence>
<dbReference type="SMART" id="SM00382">
    <property type="entry name" value="AAA"/>
    <property type="match status" value="1"/>
</dbReference>
<comment type="caution">
    <text evidence="11">The sequence shown here is derived from an EMBL/GenBank/DDBJ whole genome shotgun (WGS) entry which is preliminary data.</text>
</comment>
<dbReference type="Gene3D" id="3.40.50.300">
    <property type="entry name" value="P-loop containing nucleotide triphosphate hydrolases"/>
    <property type="match status" value="1"/>
</dbReference>
<dbReference type="PROSITE" id="PS00211">
    <property type="entry name" value="ABC_TRANSPORTER_1"/>
    <property type="match status" value="1"/>
</dbReference>
<dbReference type="GO" id="GO:0005524">
    <property type="term" value="F:ATP binding"/>
    <property type="evidence" value="ECO:0007669"/>
    <property type="project" value="UniProtKB-KW"/>
</dbReference>
<evidence type="ECO:0000256" key="5">
    <source>
        <dbReference type="ARBA" id="ARBA00022989"/>
    </source>
</evidence>
<evidence type="ECO:0000256" key="7">
    <source>
        <dbReference type="ARBA" id="ARBA00024725"/>
    </source>
</evidence>
<dbReference type="InterPro" id="IPR036640">
    <property type="entry name" value="ABC1_TM_sf"/>
</dbReference>
<dbReference type="InterPro" id="IPR017871">
    <property type="entry name" value="ABC_transporter-like_CS"/>
</dbReference>
<dbReference type="PANTHER" id="PTHR43394">
    <property type="entry name" value="ATP-DEPENDENT PERMEASE MDL1, MITOCHONDRIAL"/>
    <property type="match status" value="1"/>
</dbReference>
<dbReference type="PROSITE" id="PS50929">
    <property type="entry name" value="ABC_TM1F"/>
    <property type="match status" value="1"/>
</dbReference>
<dbReference type="Pfam" id="PF00005">
    <property type="entry name" value="ABC_tran"/>
    <property type="match status" value="1"/>
</dbReference>
<dbReference type="GO" id="GO:0005886">
    <property type="term" value="C:plasma membrane"/>
    <property type="evidence" value="ECO:0007669"/>
    <property type="project" value="UniProtKB-SubCell"/>
</dbReference>
<dbReference type="GO" id="GO:0015421">
    <property type="term" value="F:ABC-type oligopeptide transporter activity"/>
    <property type="evidence" value="ECO:0007669"/>
    <property type="project" value="TreeGrafter"/>
</dbReference>
<feature type="domain" description="ABC transporter" evidence="9">
    <location>
        <begin position="354"/>
        <end position="590"/>
    </location>
</feature>
<dbReference type="EMBL" id="QXDC01000004">
    <property type="protein sequence ID" value="RIA37564.1"/>
    <property type="molecule type" value="Genomic_DNA"/>
</dbReference>
<dbReference type="GO" id="GO:0090374">
    <property type="term" value="P:oligopeptide export from mitochondrion"/>
    <property type="evidence" value="ECO:0007669"/>
    <property type="project" value="TreeGrafter"/>
</dbReference>
<dbReference type="InterPro" id="IPR039421">
    <property type="entry name" value="Type_1_exporter"/>
</dbReference>
<feature type="transmembrane region" description="Helical" evidence="8">
    <location>
        <begin position="146"/>
        <end position="170"/>
    </location>
</feature>
<keyword evidence="3" id="KW-0547">Nucleotide-binding</keyword>
<dbReference type="SUPFAM" id="SSF90123">
    <property type="entry name" value="ABC transporter transmembrane region"/>
    <property type="match status" value="1"/>
</dbReference>
<dbReference type="InterPro" id="IPR011527">
    <property type="entry name" value="ABC1_TM_dom"/>
</dbReference>
<evidence type="ECO:0000313" key="11">
    <source>
        <dbReference type="EMBL" id="RIA37564.1"/>
    </source>
</evidence>
<reference evidence="11 12" key="1">
    <citation type="submission" date="2018-08" db="EMBL/GenBank/DDBJ databases">
        <title>Genomic Encyclopedia of Type Strains, Phase IV (KMG-IV): sequencing the most valuable type-strain genomes for metagenomic binning, comparative biology and taxonomic classification.</title>
        <authorList>
            <person name="Goeker M."/>
        </authorList>
    </citation>
    <scope>NUCLEOTIDE SEQUENCE [LARGE SCALE GENOMIC DNA]</scope>
    <source>
        <strain evidence="11 12">DSM 25527</strain>
    </source>
</reference>
<dbReference type="InterPro" id="IPR003439">
    <property type="entry name" value="ABC_transporter-like_ATP-bd"/>
</dbReference>
<dbReference type="RefSeq" id="WP_119036857.1">
    <property type="nucleotide sequence ID" value="NZ_QXDC01000004.1"/>
</dbReference>
<feature type="transmembrane region" description="Helical" evidence="8">
    <location>
        <begin position="258"/>
        <end position="277"/>
    </location>
</feature>
<dbReference type="SUPFAM" id="SSF52540">
    <property type="entry name" value="P-loop containing nucleoside triphosphate hydrolases"/>
    <property type="match status" value="1"/>
</dbReference>
<evidence type="ECO:0000259" key="10">
    <source>
        <dbReference type="PROSITE" id="PS50929"/>
    </source>
</evidence>
<comment type="function">
    <text evidence="7">Part of an ABC transporter complex. Transmembrane domains (TMD) form a pore in the inner membrane and the ATP-binding domain (NBD) is responsible for energy generation.</text>
</comment>
<organism evidence="11 12">
    <name type="scientific">Hephaestia caeni</name>
    <dbReference type="NCBI Taxonomy" id="645617"/>
    <lineage>
        <taxon>Bacteria</taxon>
        <taxon>Pseudomonadati</taxon>
        <taxon>Pseudomonadota</taxon>
        <taxon>Alphaproteobacteria</taxon>
        <taxon>Sphingomonadales</taxon>
        <taxon>Sphingomonadaceae</taxon>
        <taxon>Hephaestia</taxon>
    </lineage>
</organism>
<dbReference type="OrthoDB" id="9808328at2"/>
<comment type="subcellular location">
    <subcellularLocation>
        <location evidence="1">Cell membrane</location>
        <topology evidence="1">Multi-pass membrane protein</topology>
    </subcellularLocation>
</comment>
<dbReference type="Pfam" id="PF00664">
    <property type="entry name" value="ABC_membrane"/>
    <property type="match status" value="1"/>
</dbReference>
<protein>
    <submittedName>
        <fullName evidence="11">ATP-binding cassette subfamily B protein</fullName>
    </submittedName>
</protein>
<dbReference type="CDD" id="cd18575">
    <property type="entry name" value="ABC_6TM_bac_exporter_ABCB8_10_like"/>
    <property type="match status" value="1"/>
</dbReference>
<evidence type="ECO:0000256" key="1">
    <source>
        <dbReference type="ARBA" id="ARBA00004651"/>
    </source>
</evidence>
<dbReference type="InterPro" id="IPR003593">
    <property type="entry name" value="AAA+_ATPase"/>
</dbReference>
<keyword evidence="12" id="KW-1185">Reference proteome</keyword>
<name>A0A397NV28_9SPHN</name>
<dbReference type="FunFam" id="3.40.50.300:FF:000218">
    <property type="entry name" value="Multidrug ABC transporter ATP-binding protein"/>
    <property type="match status" value="1"/>
</dbReference>
<dbReference type="Gene3D" id="1.20.1560.10">
    <property type="entry name" value="ABC transporter type 1, transmembrane domain"/>
    <property type="match status" value="1"/>
</dbReference>
<feature type="transmembrane region" description="Helical" evidence="8">
    <location>
        <begin position="73"/>
        <end position="97"/>
    </location>
</feature>
<evidence type="ECO:0000256" key="8">
    <source>
        <dbReference type="SAM" id="Phobius"/>
    </source>
</evidence>
<evidence type="ECO:0000256" key="4">
    <source>
        <dbReference type="ARBA" id="ARBA00022840"/>
    </source>
</evidence>
<gene>
    <name evidence="11" type="ORF">DFR49_3450</name>
</gene>
<dbReference type="GO" id="GO:0016887">
    <property type="term" value="F:ATP hydrolysis activity"/>
    <property type="evidence" value="ECO:0007669"/>
    <property type="project" value="InterPro"/>
</dbReference>
<dbReference type="PANTHER" id="PTHR43394:SF1">
    <property type="entry name" value="ATP-BINDING CASSETTE SUB-FAMILY B MEMBER 10, MITOCHONDRIAL"/>
    <property type="match status" value="1"/>
</dbReference>
<feature type="domain" description="ABC transmembrane type-1" evidence="10">
    <location>
        <begin position="36"/>
        <end position="319"/>
    </location>
</feature>
<evidence type="ECO:0000256" key="2">
    <source>
        <dbReference type="ARBA" id="ARBA00022692"/>
    </source>
</evidence>
<feature type="transmembrane region" description="Helical" evidence="8">
    <location>
        <begin position="31"/>
        <end position="53"/>
    </location>
</feature>
<feature type="transmembrane region" description="Helical" evidence="8">
    <location>
        <begin position="289"/>
        <end position="310"/>
    </location>
</feature>
<keyword evidence="5 8" id="KW-1133">Transmembrane helix</keyword>
<evidence type="ECO:0000313" key="12">
    <source>
        <dbReference type="Proteomes" id="UP000266568"/>
    </source>
</evidence>
<evidence type="ECO:0000256" key="6">
    <source>
        <dbReference type="ARBA" id="ARBA00023136"/>
    </source>
</evidence>
<proteinExistence type="predicted"/>
<accession>A0A397NV28</accession>
<keyword evidence="4 11" id="KW-0067">ATP-binding</keyword>
<evidence type="ECO:0000259" key="9">
    <source>
        <dbReference type="PROSITE" id="PS50893"/>
    </source>
</evidence>
<keyword evidence="2 8" id="KW-0812">Transmembrane</keyword>
<dbReference type="AlphaFoldDB" id="A0A397NV28"/>
<feature type="transmembrane region" description="Helical" evidence="8">
    <location>
        <begin position="176"/>
        <end position="195"/>
    </location>
</feature>
<evidence type="ECO:0000256" key="3">
    <source>
        <dbReference type="ARBA" id="ARBA00022741"/>
    </source>
</evidence>